<dbReference type="EC" id="2.3.2.27" evidence="4"/>
<keyword evidence="8 14" id="KW-0863">Zinc-finger</keyword>
<evidence type="ECO:0000256" key="1">
    <source>
        <dbReference type="ARBA" id="ARBA00000900"/>
    </source>
</evidence>
<evidence type="ECO:0000256" key="16">
    <source>
        <dbReference type="SAM" id="Phobius"/>
    </source>
</evidence>
<keyword evidence="10" id="KW-0862">Zinc</keyword>
<evidence type="ECO:0000256" key="13">
    <source>
        <dbReference type="ARBA" id="ARBA00024209"/>
    </source>
</evidence>
<comment type="subcellular location">
    <subcellularLocation>
        <location evidence="2">Membrane</location>
        <topology evidence="2">Single-pass membrane protein</topology>
    </subcellularLocation>
</comment>
<evidence type="ECO:0000256" key="5">
    <source>
        <dbReference type="ARBA" id="ARBA00022679"/>
    </source>
</evidence>
<dbReference type="GO" id="GO:0008270">
    <property type="term" value="F:zinc ion binding"/>
    <property type="evidence" value="ECO:0007669"/>
    <property type="project" value="UniProtKB-KW"/>
</dbReference>
<evidence type="ECO:0000256" key="2">
    <source>
        <dbReference type="ARBA" id="ARBA00004167"/>
    </source>
</evidence>
<sequence>MADSSERFANTDIIELTGKIMVVAIVLLLFVVVFVFCLHLYAKYFWYRRPENPVPAPEPLPRRRRRRRRRFDFADGYPELSVSRRGLDPSVLRALPVIMFDPEEFKDGLECAVCLSDISQGEKTRLLPKCSHGFHLDCIDMWFESHSTCPLCRNPVKNPNGSGSSDEPQLDSIVIQIPAVENSGEDSNFQTETPNFPTNVLIWGDETQVSTFTPSVEDASDNDNNNVVFVEQSPSLSSSSVPVESTSSLPEIARQVDEEDEQKSSVPARIKSIKKLLSYNHNNRRVNPSSSINSDIEQDLR</sequence>
<dbReference type="Proteomes" id="UP001153555">
    <property type="component" value="Unassembled WGS sequence"/>
</dbReference>
<evidence type="ECO:0000256" key="6">
    <source>
        <dbReference type="ARBA" id="ARBA00022692"/>
    </source>
</evidence>
<keyword evidence="6 16" id="KW-0812">Transmembrane</keyword>
<evidence type="ECO:0000256" key="12">
    <source>
        <dbReference type="ARBA" id="ARBA00023136"/>
    </source>
</evidence>
<dbReference type="InterPro" id="IPR044600">
    <property type="entry name" value="ATL1/ATL16-like"/>
</dbReference>
<feature type="compositionally biased region" description="Low complexity" evidence="15">
    <location>
        <begin position="232"/>
        <end position="251"/>
    </location>
</feature>
<comment type="catalytic activity">
    <reaction evidence="1">
        <text>S-ubiquitinyl-[E2 ubiquitin-conjugating enzyme]-L-cysteine + [acceptor protein]-L-lysine = [E2 ubiquitin-conjugating enzyme]-L-cysteine + N(6)-ubiquitinyl-[acceptor protein]-L-lysine.</text>
        <dbReference type="EC" id="2.3.2.27"/>
    </reaction>
</comment>
<evidence type="ECO:0000256" key="9">
    <source>
        <dbReference type="ARBA" id="ARBA00022786"/>
    </source>
</evidence>
<feature type="domain" description="RING-type" evidence="17">
    <location>
        <begin position="111"/>
        <end position="153"/>
    </location>
</feature>
<dbReference type="Pfam" id="PF13639">
    <property type="entry name" value="zf-RING_2"/>
    <property type="match status" value="1"/>
</dbReference>
<dbReference type="PANTHER" id="PTHR46913:SF1">
    <property type="entry name" value="RING-H2 FINGER PROTEIN ATL16"/>
    <property type="match status" value="1"/>
</dbReference>
<comment type="caution">
    <text evidence="18">The sequence shown here is derived from an EMBL/GenBank/DDBJ whole genome shotgun (WGS) entry which is preliminary data.</text>
</comment>
<feature type="compositionally biased region" description="Polar residues" evidence="15">
    <location>
        <begin position="279"/>
        <end position="295"/>
    </location>
</feature>
<keyword evidence="19" id="KW-1185">Reference proteome</keyword>
<comment type="pathway">
    <text evidence="3">Protein modification; protein ubiquitination.</text>
</comment>
<dbReference type="SMART" id="SM00184">
    <property type="entry name" value="RING"/>
    <property type="match status" value="1"/>
</dbReference>
<evidence type="ECO:0000256" key="3">
    <source>
        <dbReference type="ARBA" id="ARBA00004906"/>
    </source>
</evidence>
<dbReference type="CDD" id="cd16461">
    <property type="entry name" value="RING-H2_EL5-like"/>
    <property type="match status" value="1"/>
</dbReference>
<gene>
    <name evidence="18" type="ORF">SHERM_25068</name>
</gene>
<dbReference type="EMBL" id="CACSLK010027773">
    <property type="protein sequence ID" value="CAA0829497.1"/>
    <property type="molecule type" value="Genomic_DNA"/>
</dbReference>
<keyword evidence="12 16" id="KW-0472">Membrane</keyword>
<evidence type="ECO:0000256" key="4">
    <source>
        <dbReference type="ARBA" id="ARBA00012483"/>
    </source>
</evidence>
<dbReference type="InterPro" id="IPR013083">
    <property type="entry name" value="Znf_RING/FYVE/PHD"/>
</dbReference>
<dbReference type="Gene3D" id="3.30.40.10">
    <property type="entry name" value="Zinc/RING finger domain, C3HC4 (zinc finger)"/>
    <property type="match status" value="1"/>
</dbReference>
<dbReference type="GO" id="GO:0061630">
    <property type="term" value="F:ubiquitin protein ligase activity"/>
    <property type="evidence" value="ECO:0007669"/>
    <property type="project" value="UniProtKB-EC"/>
</dbReference>
<evidence type="ECO:0000259" key="17">
    <source>
        <dbReference type="PROSITE" id="PS50089"/>
    </source>
</evidence>
<evidence type="ECO:0000256" key="11">
    <source>
        <dbReference type="ARBA" id="ARBA00022989"/>
    </source>
</evidence>
<evidence type="ECO:0000256" key="14">
    <source>
        <dbReference type="PROSITE-ProRule" id="PRU00175"/>
    </source>
</evidence>
<proteinExistence type="inferred from homology"/>
<evidence type="ECO:0000313" key="18">
    <source>
        <dbReference type="EMBL" id="CAA0829497.1"/>
    </source>
</evidence>
<dbReference type="SUPFAM" id="SSF57850">
    <property type="entry name" value="RING/U-box"/>
    <property type="match status" value="1"/>
</dbReference>
<name>A0A9N7RH17_STRHE</name>
<evidence type="ECO:0000256" key="10">
    <source>
        <dbReference type="ARBA" id="ARBA00022833"/>
    </source>
</evidence>
<evidence type="ECO:0000313" key="19">
    <source>
        <dbReference type="Proteomes" id="UP001153555"/>
    </source>
</evidence>
<feature type="transmembrane region" description="Helical" evidence="16">
    <location>
        <begin position="20"/>
        <end position="42"/>
    </location>
</feature>
<feature type="region of interest" description="Disordered" evidence="15">
    <location>
        <begin position="232"/>
        <end position="301"/>
    </location>
</feature>
<dbReference type="GO" id="GO:0016020">
    <property type="term" value="C:membrane"/>
    <property type="evidence" value="ECO:0007669"/>
    <property type="project" value="UniProtKB-SubCell"/>
</dbReference>
<dbReference type="PROSITE" id="PS50089">
    <property type="entry name" value="ZF_RING_2"/>
    <property type="match status" value="1"/>
</dbReference>
<keyword evidence="11 16" id="KW-1133">Transmembrane helix</keyword>
<evidence type="ECO:0000256" key="8">
    <source>
        <dbReference type="ARBA" id="ARBA00022771"/>
    </source>
</evidence>
<dbReference type="InterPro" id="IPR001841">
    <property type="entry name" value="Znf_RING"/>
</dbReference>
<protein>
    <recommendedName>
        <fullName evidence="4">RING-type E3 ubiquitin transferase</fullName>
        <ecNumber evidence="4">2.3.2.27</ecNumber>
    </recommendedName>
</protein>
<evidence type="ECO:0000256" key="15">
    <source>
        <dbReference type="SAM" id="MobiDB-lite"/>
    </source>
</evidence>
<dbReference type="PANTHER" id="PTHR46913">
    <property type="entry name" value="RING-H2 FINGER PROTEIN ATL16"/>
    <property type="match status" value="1"/>
</dbReference>
<reference evidence="18" key="1">
    <citation type="submission" date="2019-12" db="EMBL/GenBank/DDBJ databases">
        <authorList>
            <person name="Scholes J."/>
        </authorList>
    </citation>
    <scope>NUCLEOTIDE SEQUENCE</scope>
</reference>
<dbReference type="FunFam" id="3.30.40.10:FF:000475">
    <property type="entry name" value="RING-H2 finger protein ATL3"/>
    <property type="match status" value="1"/>
</dbReference>
<organism evidence="18 19">
    <name type="scientific">Striga hermonthica</name>
    <name type="common">Purple witchweed</name>
    <name type="synonym">Buchnera hermonthica</name>
    <dbReference type="NCBI Taxonomy" id="68872"/>
    <lineage>
        <taxon>Eukaryota</taxon>
        <taxon>Viridiplantae</taxon>
        <taxon>Streptophyta</taxon>
        <taxon>Embryophyta</taxon>
        <taxon>Tracheophyta</taxon>
        <taxon>Spermatophyta</taxon>
        <taxon>Magnoliopsida</taxon>
        <taxon>eudicotyledons</taxon>
        <taxon>Gunneridae</taxon>
        <taxon>Pentapetalae</taxon>
        <taxon>asterids</taxon>
        <taxon>lamiids</taxon>
        <taxon>Lamiales</taxon>
        <taxon>Orobanchaceae</taxon>
        <taxon>Buchnereae</taxon>
        <taxon>Striga</taxon>
    </lineage>
</organism>
<keyword evidence="5" id="KW-0808">Transferase</keyword>
<comment type="similarity">
    <text evidence="13">Belongs to the RING-type zinc finger family. ATL subfamily.</text>
</comment>
<keyword evidence="9" id="KW-0833">Ubl conjugation pathway</keyword>
<dbReference type="OrthoDB" id="8062037at2759"/>
<keyword evidence="7" id="KW-0479">Metal-binding</keyword>
<accession>A0A9N7RH17</accession>
<dbReference type="GO" id="GO:0016567">
    <property type="term" value="P:protein ubiquitination"/>
    <property type="evidence" value="ECO:0007669"/>
    <property type="project" value="InterPro"/>
</dbReference>
<dbReference type="AlphaFoldDB" id="A0A9N7RH17"/>
<evidence type="ECO:0000256" key="7">
    <source>
        <dbReference type="ARBA" id="ARBA00022723"/>
    </source>
</evidence>